<keyword evidence="3" id="KW-1185">Reference proteome</keyword>
<organism evidence="2 3">
    <name type="scientific">Marinobacter nitratireducens</name>
    <dbReference type="NCBI Taxonomy" id="1137280"/>
    <lineage>
        <taxon>Bacteria</taxon>
        <taxon>Pseudomonadati</taxon>
        <taxon>Pseudomonadota</taxon>
        <taxon>Gammaproteobacteria</taxon>
        <taxon>Pseudomonadales</taxon>
        <taxon>Marinobacteraceae</taxon>
        <taxon>Marinobacter</taxon>
    </lineage>
</organism>
<accession>A0A072N1Z4</accession>
<sequence>MTNSVAAASTDTYDFNDSVLLDIIDEFKHFPYSFVLFSSLVPGCSFEIVFSRYLRVLLPGNRQK</sequence>
<keyword evidence="1" id="KW-0472">Membrane</keyword>
<evidence type="ECO:0000313" key="2">
    <source>
        <dbReference type="EMBL" id="KEF31227.1"/>
    </source>
</evidence>
<feature type="transmembrane region" description="Helical" evidence="1">
    <location>
        <begin position="30"/>
        <end position="54"/>
    </location>
</feature>
<keyword evidence="1" id="KW-0812">Transmembrane</keyword>
<reference evidence="2 3" key="1">
    <citation type="submission" date="2012-12" db="EMBL/GenBank/DDBJ databases">
        <title>Genome assembly of Marinobacter sp. AK21.</title>
        <authorList>
            <person name="Khatri I."/>
            <person name="Kumar R."/>
            <person name="Vaidya B."/>
            <person name="Subramanian S."/>
            <person name="Pinnaka A."/>
        </authorList>
    </citation>
    <scope>NUCLEOTIDE SEQUENCE [LARGE SCALE GENOMIC DNA]</scope>
    <source>
        <strain evidence="2 3">AK21</strain>
    </source>
</reference>
<evidence type="ECO:0000313" key="3">
    <source>
        <dbReference type="Proteomes" id="UP000035057"/>
    </source>
</evidence>
<comment type="caution">
    <text evidence="2">The sequence shown here is derived from an EMBL/GenBank/DDBJ whole genome shotgun (WGS) entry which is preliminary data.</text>
</comment>
<gene>
    <name evidence="2" type="ORF">D777_02380</name>
</gene>
<keyword evidence="1" id="KW-1133">Transmembrane helix</keyword>
<dbReference type="PATRIC" id="fig|1137280.3.peg.2196"/>
<dbReference type="Proteomes" id="UP000035057">
    <property type="component" value="Unassembled WGS sequence"/>
</dbReference>
<evidence type="ECO:0000256" key="1">
    <source>
        <dbReference type="SAM" id="Phobius"/>
    </source>
</evidence>
<protein>
    <submittedName>
        <fullName evidence="2">Uncharacterized protein</fullName>
    </submittedName>
</protein>
<dbReference type="EMBL" id="ANIE01000006">
    <property type="protein sequence ID" value="KEF31227.1"/>
    <property type="molecule type" value="Genomic_DNA"/>
</dbReference>
<name>A0A072N1Z4_9GAMM</name>
<dbReference type="AlphaFoldDB" id="A0A072N1Z4"/>
<proteinExistence type="predicted"/>